<evidence type="ECO:0000313" key="6">
    <source>
        <dbReference type="EMBL" id="CDO58604.1"/>
    </source>
</evidence>
<dbReference type="EMBL" id="HG966617">
    <property type="protein sequence ID" value="CDO58604.1"/>
    <property type="molecule type" value="Genomic_DNA"/>
</dbReference>
<dbReference type="FunFam" id="3.40.50.1100:FF:000005">
    <property type="entry name" value="Threonine dehydratase catabolic"/>
    <property type="match status" value="1"/>
</dbReference>
<feature type="domain" description="Tryptophan synthase beta chain-like PALP" evidence="5">
    <location>
        <begin position="23"/>
        <end position="312"/>
    </location>
</feature>
<proteinExistence type="inferred from homology"/>
<dbReference type="STRING" id="1458461.BN1012_Phect390"/>
<dbReference type="RefSeq" id="WP_043949507.1">
    <property type="nucleotide sequence ID" value="NZ_HG966617.1"/>
</dbReference>
<dbReference type="InterPro" id="IPR001926">
    <property type="entry name" value="TrpB-like_PALP"/>
</dbReference>
<name>X5MDM0_9HYPH</name>
<accession>X5MDM0</accession>
<dbReference type="PATRIC" id="fig|1458461.3.peg.389"/>
<dbReference type="GO" id="GO:0009097">
    <property type="term" value="P:isoleucine biosynthetic process"/>
    <property type="evidence" value="ECO:0007669"/>
    <property type="project" value="TreeGrafter"/>
</dbReference>
<gene>
    <name evidence="6" type="ORF">BN1012_Phect390</name>
</gene>
<dbReference type="InterPro" id="IPR036052">
    <property type="entry name" value="TrpB-like_PALP_sf"/>
</dbReference>
<evidence type="ECO:0000256" key="2">
    <source>
        <dbReference type="ARBA" id="ARBA00010869"/>
    </source>
</evidence>
<comment type="cofactor">
    <cofactor evidence="1">
        <name>pyridoxal 5'-phosphate</name>
        <dbReference type="ChEBI" id="CHEBI:597326"/>
    </cofactor>
</comment>
<dbReference type="EC" id="4.3.1.19" evidence="6"/>
<evidence type="ECO:0000256" key="1">
    <source>
        <dbReference type="ARBA" id="ARBA00001933"/>
    </source>
</evidence>
<evidence type="ECO:0000259" key="5">
    <source>
        <dbReference type="Pfam" id="PF00291"/>
    </source>
</evidence>
<dbReference type="GO" id="GO:0004794">
    <property type="term" value="F:threonine deaminase activity"/>
    <property type="evidence" value="ECO:0007669"/>
    <property type="project" value="UniProtKB-EC"/>
</dbReference>
<keyword evidence="3" id="KW-0663">Pyridoxal phosphate</keyword>
<dbReference type="Pfam" id="PF00291">
    <property type="entry name" value="PALP"/>
    <property type="match status" value="1"/>
</dbReference>
<dbReference type="KEGG" id="pect:BN1012_Phect390"/>
<protein>
    <submittedName>
        <fullName evidence="6">Threonine dehydratase, catabolic</fullName>
        <ecNumber evidence="6">4.3.1.19</ecNumber>
    </submittedName>
</protein>
<evidence type="ECO:0000256" key="4">
    <source>
        <dbReference type="ARBA" id="ARBA00023239"/>
    </source>
</evidence>
<dbReference type="GO" id="GO:0006565">
    <property type="term" value="P:L-serine catabolic process"/>
    <property type="evidence" value="ECO:0007669"/>
    <property type="project" value="TreeGrafter"/>
</dbReference>
<dbReference type="InterPro" id="IPR050147">
    <property type="entry name" value="Ser/Thr_Dehydratase"/>
</dbReference>
<dbReference type="GO" id="GO:0003941">
    <property type="term" value="F:L-serine ammonia-lyase activity"/>
    <property type="evidence" value="ECO:0007669"/>
    <property type="project" value="TreeGrafter"/>
</dbReference>
<dbReference type="PANTHER" id="PTHR48078:SF6">
    <property type="entry name" value="L-THREONINE DEHYDRATASE CATABOLIC TDCB"/>
    <property type="match status" value="1"/>
</dbReference>
<keyword evidence="7" id="KW-1185">Reference proteome</keyword>
<dbReference type="PANTHER" id="PTHR48078">
    <property type="entry name" value="THREONINE DEHYDRATASE, MITOCHONDRIAL-RELATED"/>
    <property type="match status" value="1"/>
</dbReference>
<evidence type="ECO:0000256" key="3">
    <source>
        <dbReference type="ARBA" id="ARBA00022898"/>
    </source>
</evidence>
<dbReference type="CDD" id="cd01562">
    <property type="entry name" value="Thr-dehyd"/>
    <property type="match status" value="1"/>
</dbReference>
<dbReference type="SUPFAM" id="SSF53686">
    <property type="entry name" value="Tryptophan synthase beta subunit-like PLP-dependent enzymes"/>
    <property type="match status" value="1"/>
</dbReference>
<comment type="similarity">
    <text evidence="2">Belongs to the serine/threonine dehydratase family.</text>
</comment>
<sequence length="328" mass="34166">MRNLPLDLDLIQDAAARLHGHALVTPLLRHDGLDRLVGGRVFLKAENLQHIGAFKFRGAYTALSRIDEDLRANGVVAWSSGNHAQGVAMAARTFGVPATIVMPHDAPTAKRETTLALGADVVGYDRATEDRQEIATAISNEGGQVKIAPYDDIDVMSGQGTVGLEIVEQLSAAGHVADQVLVPCGGGGLTAGLSTAMKALSAKTRILTVEPEAFDDTRRSLAAGHRHQNPSTTGSICDALLAPTPGELTFDVNRKSVSEGVAVSDADVARAMRFGFHALKLVLEPGGAIALAALLNGSVETKGQTSVAVLSGGNADAELFADVLAEKI</sequence>
<dbReference type="GO" id="GO:0006567">
    <property type="term" value="P:L-threonine catabolic process"/>
    <property type="evidence" value="ECO:0007669"/>
    <property type="project" value="TreeGrafter"/>
</dbReference>
<keyword evidence="4 6" id="KW-0456">Lyase</keyword>
<dbReference type="HOGENOM" id="CLU_021152_4_2_5"/>
<evidence type="ECO:0000313" key="7">
    <source>
        <dbReference type="Proteomes" id="UP000032160"/>
    </source>
</evidence>
<dbReference type="Proteomes" id="UP000032160">
    <property type="component" value="Chromosome I"/>
</dbReference>
<organism evidence="6 7">
    <name type="scientific">Candidatus Phaeomarinibacter ectocarpi</name>
    <dbReference type="NCBI Taxonomy" id="1458461"/>
    <lineage>
        <taxon>Bacteria</taxon>
        <taxon>Pseudomonadati</taxon>
        <taxon>Pseudomonadota</taxon>
        <taxon>Alphaproteobacteria</taxon>
        <taxon>Hyphomicrobiales</taxon>
        <taxon>Parvibaculaceae</taxon>
        <taxon>Candidatus Phaeomarinibacter</taxon>
    </lineage>
</organism>
<dbReference type="OrthoDB" id="9811476at2"/>
<reference evidence="6 7" key="1">
    <citation type="journal article" date="2014" name="Front. Genet.">
        <title>Genome and metabolic network of "Candidatus Phaeomarinobacter ectocarpi" Ec32, a new candidate genus of Alphaproteobacteria frequently associated with brown algae.</title>
        <authorList>
            <person name="Dittami S.M."/>
            <person name="Barbeyron T."/>
            <person name="Boyen C."/>
            <person name="Cambefort J."/>
            <person name="Collet G."/>
            <person name="Delage L."/>
            <person name="Gobet A."/>
            <person name="Groisillier A."/>
            <person name="Leblanc C."/>
            <person name="Michel G."/>
            <person name="Scornet D."/>
            <person name="Siegel A."/>
            <person name="Tapia J.E."/>
            <person name="Tonon T."/>
        </authorList>
    </citation>
    <scope>NUCLEOTIDE SEQUENCE [LARGE SCALE GENOMIC DNA]</scope>
    <source>
        <strain evidence="6 7">Ec32</strain>
    </source>
</reference>
<dbReference type="AlphaFoldDB" id="X5MDM0"/>
<dbReference type="Gene3D" id="3.40.50.1100">
    <property type="match status" value="2"/>
</dbReference>